<protein>
    <submittedName>
        <fullName evidence="1">Uncharacterized protein</fullName>
    </submittedName>
</protein>
<dbReference type="EMBL" id="JANPWB010000002">
    <property type="protein sequence ID" value="KAJ1204848.1"/>
    <property type="molecule type" value="Genomic_DNA"/>
</dbReference>
<evidence type="ECO:0000313" key="1">
    <source>
        <dbReference type="EMBL" id="KAJ1204848.1"/>
    </source>
</evidence>
<evidence type="ECO:0000313" key="2">
    <source>
        <dbReference type="Proteomes" id="UP001066276"/>
    </source>
</evidence>
<keyword evidence="2" id="KW-1185">Reference proteome</keyword>
<dbReference type="Proteomes" id="UP001066276">
    <property type="component" value="Chromosome 1_2"/>
</dbReference>
<accession>A0AAV7VWX5</accession>
<sequence>MMMPRVSVTPAVAEPSPLRLPHSACRAPPQSLNYSYGMSRSGEAGYRRPRVTEALKYSKKPLPAGSAGSEWQRARAEGSRASSPALRLLSVCQTILVRSQALTDSAQIPGLILSATALYVQYSGAHTGQSAALVLKHTPSLRQHPGCSLASARVLARLTGHALETSPWGGAKVPWAKQRK</sequence>
<name>A0AAV7VWX5_PLEWA</name>
<dbReference type="AlphaFoldDB" id="A0AAV7VWX5"/>
<proteinExistence type="predicted"/>
<reference evidence="1" key="1">
    <citation type="journal article" date="2022" name="bioRxiv">
        <title>Sequencing and chromosome-scale assembly of the giantPleurodeles waltlgenome.</title>
        <authorList>
            <person name="Brown T."/>
            <person name="Elewa A."/>
            <person name="Iarovenko S."/>
            <person name="Subramanian E."/>
            <person name="Araus A.J."/>
            <person name="Petzold A."/>
            <person name="Susuki M."/>
            <person name="Suzuki K.-i.T."/>
            <person name="Hayashi T."/>
            <person name="Toyoda A."/>
            <person name="Oliveira C."/>
            <person name="Osipova E."/>
            <person name="Leigh N.D."/>
            <person name="Simon A."/>
            <person name="Yun M.H."/>
        </authorList>
    </citation>
    <scope>NUCLEOTIDE SEQUENCE</scope>
    <source>
        <strain evidence="1">20211129_DDA</strain>
        <tissue evidence="1">Liver</tissue>
    </source>
</reference>
<comment type="caution">
    <text evidence="1">The sequence shown here is derived from an EMBL/GenBank/DDBJ whole genome shotgun (WGS) entry which is preliminary data.</text>
</comment>
<organism evidence="1 2">
    <name type="scientific">Pleurodeles waltl</name>
    <name type="common">Iberian ribbed newt</name>
    <dbReference type="NCBI Taxonomy" id="8319"/>
    <lineage>
        <taxon>Eukaryota</taxon>
        <taxon>Metazoa</taxon>
        <taxon>Chordata</taxon>
        <taxon>Craniata</taxon>
        <taxon>Vertebrata</taxon>
        <taxon>Euteleostomi</taxon>
        <taxon>Amphibia</taxon>
        <taxon>Batrachia</taxon>
        <taxon>Caudata</taxon>
        <taxon>Salamandroidea</taxon>
        <taxon>Salamandridae</taxon>
        <taxon>Pleurodelinae</taxon>
        <taxon>Pleurodeles</taxon>
    </lineage>
</organism>
<gene>
    <name evidence="1" type="ORF">NDU88_000286</name>
</gene>